<keyword evidence="2" id="KW-1185">Reference proteome</keyword>
<sequence length="153" mass="18082">MDALTFLVCQLRMEDPHTAAFFISCFNDYAYEYLLHHPDVLDPDFAHIRARVHLTMAHRPVGWLWTQETPWAKQSWGQEEHATAFVLHVLDYVYNRGYISNDFTIDQAIWEIHRRLCMLQSLCLGNGIWVEDAVYEKNLQKALYEQMRMTAIC</sequence>
<dbReference type="Proteomes" id="UP000724584">
    <property type="component" value="Unassembled WGS sequence"/>
</dbReference>
<organism evidence="1 2">
    <name type="scientific">Chaetomium tenue</name>
    <dbReference type="NCBI Taxonomy" id="1854479"/>
    <lineage>
        <taxon>Eukaryota</taxon>
        <taxon>Fungi</taxon>
        <taxon>Dikarya</taxon>
        <taxon>Ascomycota</taxon>
        <taxon>Pezizomycotina</taxon>
        <taxon>Sordariomycetes</taxon>
        <taxon>Sordariomycetidae</taxon>
        <taxon>Sordariales</taxon>
        <taxon>Chaetomiaceae</taxon>
        <taxon>Chaetomium</taxon>
    </lineage>
</organism>
<gene>
    <name evidence="1" type="ORF">F5144DRAFT_652456</name>
</gene>
<reference evidence="1 2" key="1">
    <citation type="journal article" date="2021" name="Nat. Commun.">
        <title>Genetic determinants of endophytism in the Arabidopsis root mycobiome.</title>
        <authorList>
            <person name="Mesny F."/>
            <person name="Miyauchi S."/>
            <person name="Thiergart T."/>
            <person name="Pickel B."/>
            <person name="Atanasova L."/>
            <person name="Karlsson M."/>
            <person name="Huettel B."/>
            <person name="Barry K.W."/>
            <person name="Haridas S."/>
            <person name="Chen C."/>
            <person name="Bauer D."/>
            <person name="Andreopoulos W."/>
            <person name="Pangilinan J."/>
            <person name="LaButti K."/>
            <person name="Riley R."/>
            <person name="Lipzen A."/>
            <person name="Clum A."/>
            <person name="Drula E."/>
            <person name="Henrissat B."/>
            <person name="Kohler A."/>
            <person name="Grigoriev I.V."/>
            <person name="Martin F.M."/>
            <person name="Hacquard S."/>
        </authorList>
    </citation>
    <scope>NUCLEOTIDE SEQUENCE [LARGE SCALE GENOMIC DNA]</scope>
    <source>
        <strain evidence="1 2">MPI-SDFR-AT-0079</strain>
    </source>
</reference>
<accession>A0ACB7P3R8</accession>
<evidence type="ECO:0000313" key="2">
    <source>
        <dbReference type="Proteomes" id="UP000724584"/>
    </source>
</evidence>
<proteinExistence type="predicted"/>
<dbReference type="EMBL" id="JAGIZQ010000005">
    <property type="protein sequence ID" value="KAH6627532.1"/>
    <property type="molecule type" value="Genomic_DNA"/>
</dbReference>
<comment type="caution">
    <text evidence="1">The sequence shown here is derived from an EMBL/GenBank/DDBJ whole genome shotgun (WGS) entry which is preliminary data.</text>
</comment>
<evidence type="ECO:0000313" key="1">
    <source>
        <dbReference type="EMBL" id="KAH6627532.1"/>
    </source>
</evidence>
<name>A0ACB7P3R8_9PEZI</name>
<protein>
    <submittedName>
        <fullName evidence="1">Uncharacterized protein</fullName>
    </submittedName>
</protein>